<accession>A0A8H7CRX5</accession>
<keyword evidence="2" id="KW-1133">Transmembrane helix</keyword>
<dbReference type="Proteomes" id="UP000623467">
    <property type="component" value="Unassembled WGS sequence"/>
</dbReference>
<comment type="caution">
    <text evidence="3">The sequence shown here is derived from an EMBL/GenBank/DDBJ whole genome shotgun (WGS) entry which is preliminary data.</text>
</comment>
<gene>
    <name evidence="3" type="ORF">MSAN_01750100</name>
</gene>
<protein>
    <submittedName>
        <fullName evidence="3">Uncharacterized protein</fullName>
    </submittedName>
</protein>
<evidence type="ECO:0000313" key="4">
    <source>
        <dbReference type="Proteomes" id="UP000623467"/>
    </source>
</evidence>
<proteinExistence type="predicted"/>
<dbReference type="AlphaFoldDB" id="A0A8H7CRX5"/>
<keyword evidence="2" id="KW-0472">Membrane</keyword>
<feature type="transmembrane region" description="Helical" evidence="2">
    <location>
        <begin position="245"/>
        <end position="274"/>
    </location>
</feature>
<sequence>MSRIGFQEDQGRQSALAPSMVVSGEDRGGPANKRTGPNNTCQAEFELFGGNRNCVLLPFLHVAARICGRRALNLSTTRASHVQTTLRGLNSSYHAQSPLRCTRAWRFVEEEDKRKRVEGGENESLICIARPTLVVHLGTQVSPSSHLQPVRAPFVLLASSPPVALDRAKAPTTQLSAVQRDEVQDGTRAADATPTLAFPSSLHIALVLLAPTASQPFYSIHPHPRVLCSRSRTILHPLLPSAPRFPLACSFCVLVSTSLSLLCVFCVACSNLLYAPYDRWLRTVTAMHC</sequence>
<reference evidence="3" key="1">
    <citation type="submission" date="2020-05" db="EMBL/GenBank/DDBJ databases">
        <title>Mycena genomes resolve the evolution of fungal bioluminescence.</title>
        <authorList>
            <person name="Tsai I.J."/>
        </authorList>
    </citation>
    <scope>NUCLEOTIDE SEQUENCE</scope>
    <source>
        <strain evidence="3">160909Yilan</strain>
    </source>
</reference>
<name>A0A8H7CRX5_9AGAR</name>
<evidence type="ECO:0000313" key="3">
    <source>
        <dbReference type="EMBL" id="KAF7347980.1"/>
    </source>
</evidence>
<feature type="region of interest" description="Disordered" evidence="1">
    <location>
        <begin position="1"/>
        <end position="37"/>
    </location>
</feature>
<evidence type="ECO:0000256" key="2">
    <source>
        <dbReference type="SAM" id="Phobius"/>
    </source>
</evidence>
<evidence type="ECO:0000256" key="1">
    <source>
        <dbReference type="SAM" id="MobiDB-lite"/>
    </source>
</evidence>
<keyword evidence="4" id="KW-1185">Reference proteome</keyword>
<keyword evidence="2" id="KW-0812">Transmembrane</keyword>
<dbReference type="EMBL" id="JACAZH010000017">
    <property type="protein sequence ID" value="KAF7347980.1"/>
    <property type="molecule type" value="Genomic_DNA"/>
</dbReference>
<organism evidence="3 4">
    <name type="scientific">Mycena sanguinolenta</name>
    <dbReference type="NCBI Taxonomy" id="230812"/>
    <lineage>
        <taxon>Eukaryota</taxon>
        <taxon>Fungi</taxon>
        <taxon>Dikarya</taxon>
        <taxon>Basidiomycota</taxon>
        <taxon>Agaricomycotina</taxon>
        <taxon>Agaricomycetes</taxon>
        <taxon>Agaricomycetidae</taxon>
        <taxon>Agaricales</taxon>
        <taxon>Marasmiineae</taxon>
        <taxon>Mycenaceae</taxon>
        <taxon>Mycena</taxon>
    </lineage>
</organism>